<sequence>MKNKREKMRPKSSTILILLMSVLILLLSIDILANHIIIKVDGYYYDGLGQKLAMKDVIPINASFNKIKSQLEKSMKFH</sequence>
<dbReference type="EMBL" id="DUJR01000033">
    <property type="protein sequence ID" value="HII60117.1"/>
    <property type="molecule type" value="Genomic_DNA"/>
</dbReference>
<dbReference type="AlphaFoldDB" id="A0A832SLA9"/>
<protein>
    <submittedName>
        <fullName evidence="1">Uncharacterized protein</fullName>
    </submittedName>
</protein>
<evidence type="ECO:0000313" key="2">
    <source>
        <dbReference type="Proteomes" id="UP000645676"/>
    </source>
</evidence>
<name>A0A832SLA9_9EURY</name>
<dbReference type="SMR" id="A0A832SLA9"/>
<reference evidence="1" key="1">
    <citation type="journal article" date="2020" name="bioRxiv">
        <title>A rank-normalized archaeal taxonomy based on genome phylogeny resolves widespread incomplete and uneven classifications.</title>
        <authorList>
            <person name="Rinke C."/>
            <person name="Chuvochina M."/>
            <person name="Mussig A.J."/>
            <person name="Chaumeil P.-A."/>
            <person name="Waite D.W."/>
            <person name="Whitman W.B."/>
            <person name="Parks D.H."/>
            <person name="Hugenholtz P."/>
        </authorList>
    </citation>
    <scope>NUCLEOTIDE SEQUENCE</scope>
    <source>
        <strain evidence="1">UBA8849</strain>
    </source>
</reference>
<dbReference type="Proteomes" id="UP000645676">
    <property type="component" value="Unassembled WGS sequence"/>
</dbReference>
<proteinExistence type="predicted"/>
<comment type="caution">
    <text evidence="1">The sequence shown here is derived from an EMBL/GenBank/DDBJ whole genome shotgun (WGS) entry which is preliminary data.</text>
</comment>
<gene>
    <name evidence="1" type="ORF">HA335_06090</name>
</gene>
<evidence type="ECO:0000313" key="1">
    <source>
        <dbReference type="EMBL" id="HII60117.1"/>
    </source>
</evidence>
<organism evidence="1 2">
    <name type="scientific">Methanocaldococcus jannaschii</name>
    <dbReference type="NCBI Taxonomy" id="2190"/>
    <lineage>
        <taxon>Archaea</taxon>
        <taxon>Methanobacteriati</taxon>
        <taxon>Methanobacteriota</taxon>
        <taxon>Methanomada group</taxon>
        <taxon>Methanococci</taxon>
        <taxon>Methanococcales</taxon>
        <taxon>Methanocaldococcaceae</taxon>
        <taxon>Methanocaldococcus</taxon>
    </lineage>
</organism>
<accession>A0A832SLA9</accession>